<dbReference type="PANTHER" id="PTHR42803">
    <property type="entry name" value="ACYL-COA DEHYDROGENASE"/>
    <property type="match status" value="1"/>
</dbReference>
<comment type="function">
    <text evidence="7">Involved in the assimilation of dimethylsulphoniopropionate (DMSP), an important compound in the fixation of carbon in marine phytoplankton, by mediating the conversion of 3-(methylthio)propanoyl-CoA (MMPA-CoA) to 3-(methylthio)acryloyl-CoA (MTA-CoA).</text>
</comment>
<evidence type="ECO:0000256" key="8">
    <source>
        <dbReference type="ARBA" id="ARBA00066694"/>
    </source>
</evidence>
<dbReference type="GO" id="GO:0050660">
    <property type="term" value="F:flavin adenine dinucleotide binding"/>
    <property type="evidence" value="ECO:0007669"/>
    <property type="project" value="InterPro"/>
</dbReference>
<dbReference type="InterPro" id="IPR006091">
    <property type="entry name" value="Acyl-CoA_Oxase/DH_mid-dom"/>
</dbReference>
<dbReference type="EC" id="1.3.99.41" evidence="8"/>
<feature type="domain" description="Acyl-CoA dehydrogenase/oxidase C-terminal" evidence="11">
    <location>
        <begin position="285"/>
        <end position="440"/>
    </location>
</feature>
<dbReference type="InterPro" id="IPR037069">
    <property type="entry name" value="AcylCoA_DH/ox_N_sf"/>
</dbReference>
<dbReference type="InterPro" id="IPR036250">
    <property type="entry name" value="AcylCo_DH-like_C"/>
</dbReference>
<dbReference type="AlphaFoldDB" id="A0A7X0KW92"/>
<evidence type="ECO:0000256" key="6">
    <source>
        <dbReference type="ARBA" id="ARBA00051388"/>
    </source>
</evidence>
<sequence>MADAATYTAPVDDYAFLYGEAFGADLVARATDGAMTAEDAIDVLTAAGEFASEVLAPLDEPGDRVGATLVDGQARLPEGFADAYQALVEAGWITAEAPESAGGDGLPTLIQNGLGEIWNGSNMAFALNWMLTAGAIHALDAVASPDLRETYLAPMVEGRWTGTMNLTEPQAGTDLGAIRTMATPNDDGTWSISGQKIFITWGDHDVADNIVHLVLARTPGAPEGAKGISLFVVPKFLVNEDGSLGERNGVQTVSLEHKIGIHGSPTCVLAYEGATGYLAGELGGGLAGMFVMMNSARAGMGLQATGVSDRAYQRAIAYAQTRLQGPVMDRPAGTTIAEHPDVRRLLLSMSSEIFAMRAMGVLLGDLFDRAESDGTLAMAEFFVPIFKGWTTEESLRITSDAIQVHGGMGFIEETGVAQHYRDARIMPIYEGTTAIQSNDLIGRKLIRNGGETASALFAQIEATVAELTAADSPVAARTADRLERAVGAARRATDAMLGFASSPRDAYSVSVPYLMLLGTLAGGWMHALAVVAVLGHDAPAPADAQRLTEADFYGAHHLPRVHGLAETVVAGEIG</sequence>
<evidence type="ECO:0000256" key="2">
    <source>
        <dbReference type="ARBA" id="ARBA00009347"/>
    </source>
</evidence>
<name>A0A7X0KW92_9MICO</name>
<keyword evidence="4 10" id="KW-0274">FAD</keyword>
<dbReference type="RefSeq" id="WP_184752023.1">
    <property type="nucleotide sequence ID" value="NZ_BAAAJR010000001.1"/>
</dbReference>
<comment type="similarity">
    <text evidence="2 10">Belongs to the acyl-CoA dehydrogenase family.</text>
</comment>
<keyword evidence="3 10" id="KW-0285">Flavoprotein</keyword>
<dbReference type="InterPro" id="IPR009100">
    <property type="entry name" value="AcylCoA_DH/oxidase_NM_dom_sf"/>
</dbReference>
<keyword evidence="5 10" id="KW-0560">Oxidoreductase</keyword>
<dbReference type="GO" id="GO:0016627">
    <property type="term" value="F:oxidoreductase activity, acting on the CH-CH group of donors"/>
    <property type="evidence" value="ECO:0007669"/>
    <property type="project" value="InterPro"/>
</dbReference>
<organism evidence="14 15">
    <name type="scientific">Microbacterium thalassium</name>
    <dbReference type="NCBI Taxonomy" id="362649"/>
    <lineage>
        <taxon>Bacteria</taxon>
        <taxon>Bacillati</taxon>
        <taxon>Actinomycetota</taxon>
        <taxon>Actinomycetes</taxon>
        <taxon>Micrococcales</taxon>
        <taxon>Microbacteriaceae</taxon>
        <taxon>Microbacterium</taxon>
    </lineage>
</organism>
<reference evidence="14 15" key="1">
    <citation type="submission" date="2020-08" db="EMBL/GenBank/DDBJ databases">
        <title>Sequencing the genomes of 1000 actinobacteria strains.</title>
        <authorList>
            <person name="Klenk H.-P."/>
        </authorList>
    </citation>
    <scope>NUCLEOTIDE SEQUENCE [LARGE SCALE GENOMIC DNA]</scope>
    <source>
        <strain evidence="14 15">DSM 12511</strain>
    </source>
</reference>
<evidence type="ECO:0000313" key="15">
    <source>
        <dbReference type="Proteomes" id="UP000537775"/>
    </source>
</evidence>
<dbReference type="FunFam" id="2.40.110.10:FF:000031">
    <property type="entry name" value="Acyl-CoA dehydrogenase, putative"/>
    <property type="match status" value="1"/>
</dbReference>
<evidence type="ECO:0000259" key="11">
    <source>
        <dbReference type="Pfam" id="PF00441"/>
    </source>
</evidence>
<accession>A0A7X0KW92</accession>
<comment type="caution">
    <text evidence="14">The sequence shown here is derived from an EMBL/GenBank/DDBJ whole genome shotgun (WGS) entry which is preliminary data.</text>
</comment>
<evidence type="ECO:0000313" key="14">
    <source>
        <dbReference type="EMBL" id="MBB6392884.1"/>
    </source>
</evidence>
<dbReference type="EMBL" id="JACHML010000001">
    <property type="protein sequence ID" value="MBB6392884.1"/>
    <property type="molecule type" value="Genomic_DNA"/>
</dbReference>
<evidence type="ECO:0000256" key="10">
    <source>
        <dbReference type="RuleBase" id="RU362125"/>
    </source>
</evidence>
<evidence type="ECO:0000256" key="9">
    <source>
        <dbReference type="ARBA" id="ARBA00069043"/>
    </source>
</evidence>
<evidence type="ECO:0000259" key="13">
    <source>
        <dbReference type="Pfam" id="PF12806"/>
    </source>
</evidence>
<evidence type="ECO:0000256" key="7">
    <source>
        <dbReference type="ARBA" id="ARBA00058683"/>
    </source>
</evidence>
<dbReference type="Pfam" id="PF02770">
    <property type="entry name" value="Acyl-CoA_dh_M"/>
    <property type="match status" value="1"/>
</dbReference>
<feature type="domain" description="Acetyl-CoA dehydrogenase-like C-terminal" evidence="13">
    <location>
        <begin position="456"/>
        <end position="571"/>
    </location>
</feature>
<dbReference type="Proteomes" id="UP000537775">
    <property type="component" value="Unassembled WGS sequence"/>
</dbReference>
<evidence type="ECO:0000256" key="1">
    <source>
        <dbReference type="ARBA" id="ARBA00001974"/>
    </source>
</evidence>
<dbReference type="Pfam" id="PF12806">
    <property type="entry name" value="Acyl-CoA_dh_C"/>
    <property type="match status" value="1"/>
</dbReference>
<dbReference type="Pfam" id="PF00441">
    <property type="entry name" value="Acyl-CoA_dh_1"/>
    <property type="match status" value="1"/>
</dbReference>
<dbReference type="SUPFAM" id="SSF56645">
    <property type="entry name" value="Acyl-CoA dehydrogenase NM domain-like"/>
    <property type="match status" value="1"/>
</dbReference>
<evidence type="ECO:0000259" key="12">
    <source>
        <dbReference type="Pfam" id="PF02770"/>
    </source>
</evidence>
<evidence type="ECO:0000256" key="5">
    <source>
        <dbReference type="ARBA" id="ARBA00023002"/>
    </source>
</evidence>
<dbReference type="InterPro" id="IPR025878">
    <property type="entry name" value="Acyl-CoA_dh-like_C_dom"/>
</dbReference>
<proteinExistence type="inferred from homology"/>
<dbReference type="Gene3D" id="1.10.540.10">
    <property type="entry name" value="Acyl-CoA dehydrogenase/oxidase, N-terminal domain"/>
    <property type="match status" value="1"/>
</dbReference>
<evidence type="ECO:0000256" key="4">
    <source>
        <dbReference type="ARBA" id="ARBA00022827"/>
    </source>
</evidence>
<dbReference type="Gene3D" id="2.40.110.10">
    <property type="entry name" value="Butyryl-CoA Dehydrogenase, subunit A, domain 2"/>
    <property type="match status" value="1"/>
</dbReference>
<dbReference type="SUPFAM" id="SSF47203">
    <property type="entry name" value="Acyl-CoA dehydrogenase C-terminal domain-like"/>
    <property type="match status" value="1"/>
</dbReference>
<dbReference type="Gene3D" id="1.20.140.10">
    <property type="entry name" value="Butyryl-CoA Dehydrogenase, subunit A, domain 3"/>
    <property type="match status" value="1"/>
</dbReference>
<evidence type="ECO:0000256" key="3">
    <source>
        <dbReference type="ARBA" id="ARBA00022630"/>
    </source>
</evidence>
<protein>
    <recommendedName>
        <fullName evidence="9">3-methylmercaptopropionyl-CoA dehydrogenase</fullName>
        <ecNumber evidence="8">1.3.99.41</ecNumber>
    </recommendedName>
</protein>
<comment type="catalytic activity">
    <reaction evidence="6">
        <text>3-(methylsulfanyl)propanoyl-CoA + oxidized [electron-transfer flavoprotein] + H(+) = 3-(methylsulfanyl)acryloyl-CoA + reduced [electron-transfer flavoprotein]</text>
        <dbReference type="Rhea" id="RHEA:52612"/>
        <dbReference type="Rhea" id="RHEA-COMP:10685"/>
        <dbReference type="Rhea" id="RHEA-COMP:10686"/>
        <dbReference type="ChEBI" id="CHEBI:15378"/>
        <dbReference type="ChEBI" id="CHEBI:57692"/>
        <dbReference type="ChEBI" id="CHEBI:58307"/>
        <dbReference type="ChEBI" id="CHEBI:82815"/>
        <dbReference type="ChEBI" id="CHEBI:84994"/>
        <dbReference type="EC" id="1.3.99.41"/>
    </reaction>
    <physiologicalReaction direction="left-to-right" evidence="6">
        <dbReference type="Rhea" id="RHEA:52613"/>
    </physiologicalReaction>
</comment>
<dbReference type="PANTHER" id="PTHR42803:SF1">
    <property type="entry name" value="BROAD-SPECIFICITY LINEAR ACYL-COA DEHYDROGENASE FADE5"/>
    <property type="match status" value="1"/>
</dbReference>
<keyword evidence="15" id="KW-1185">Reference proteome</keyword>
<comment type="cofactor">
    <cofactor evidence="1 10">
        <name>FAD</name>
        <dbReference type="ChEBI" id="CHEBI:57692"/>
    </cofactor>
</comment>
<gene>
    <name evidence="14" type="ORF">HD594_003197</name>
</gene>
<feature type="domain" description="Acyl-CoA oxidase/dehydrogenase middle" evidence="12">
    <location>
        <begin position="164"/>
        <end position="272"/>
    </location>
</feature>
<dbReference type="InterPro" id="IPR009075">
    <property type="entry name" value="AcylCo_DH/oxidase_C"/>
</dbReference>
<dbReference type="InterPro" id="IPR046373">
    <property type="entry name" value="Acyl-CoA_Oxase/DH_mid-dom_sf"/>
</dbReference>
<dbReference type="InterPro" id="IPR052166">
    <property type="entry name" value="Diverse_Acyl-CoA_DH"/>
</dbReference>